<dbReference type="AlphaFoldDB" id="A0A1A8TIR3"/>
<reference evidence="2 3" key="1">
    <citation type="submission" date="2016-06" db="EMBL/GenBank/DDBJ databases">
        <authorList>
            <person name="Kjaerup R.B."/>
            <person name="Dalgaard T.S."/>
            <person name="Juul-Madsen H.R."/>
        </authorList>
    </citation>
    <scope>NUCLEOTIDE SEQUENCE [LARGE SCALE GENOMIC DNA]</scope>
    <source>
        <strain evidence="2 3">CECT 8886</strain>
    </source>
</reference>
<feature type="transmembrane region" description="Helical" evidence="1">
    <location>
        <begin position="92"/>
        <end position="112"/>
    </location>
</feature>
<dbReference type="Pfam" id="PF03817">
    <property type="entry name" value="MadL"/>
    <property type="match status" value="1"/>
</dbReference>
<evidence type="ECO:0000313" key="3">
    <source>
        <dbReference type="Proteomes" id="UP000092544"/>
    </source>
</evidence>
<keyword evidence="1" id="KW-0472">Membrane</keyword>
<keyword evidence="1" id="KW-1133">Transmembrane helix</keyword>
<organism evidence="2 3">
    <name type="scientific">Marinomonas spartinae</name>
    <dbReference type="NCBI Taxonomy" id="1792290"/>
    <lineage>
        <taxon>Bacteria</taxon>
        <taxon>Pseudomonadati</taxon>
        <taxon>Pseudomonadota</taxon>
        <taxon>Gammaproteobacteria</taxon>
        <taxon>Oceanospirillales</taxon>
        <taxon>Oceanospirillaceae</taxon>
        <taxon>Marinomonas</taxon>
    </lineage>
</organism>
<sequence length="134" mass="13676">MIIYGVSLLAICTLVGISIGQVLGHLLGLPANVGGVGIAMILLILSGSYLNKKGVIDPKTEQGVEFWSAVYIPVVVAMAAKQNVFGAFSGGAMAISAGVTAVVLGFALVPVLDRMGKEKTQASTSISSPSTDRV</sequence>
<protein>
    <submittedName>
        <fullName evidence="2">Malonate transporter MadL subunit</fullName>
    </submittedName>
</protein>
<keyword evidence="1" id="KW-0812">Transmembrane</keyword>
<accession>A0A1A8TIR3</accession>
<evidence type="ECO:0000256" key="1">
    <source>
        <dbReference type="SAM" id="Phobius"/>
    </source>
</evidence>
<keyword evidence="3" id="KW-1185">Reference proteome</keyword>
<dbReference type="EMBL" id="FLOB01000006">
    <property type="protein sequence ID" value="SBS33271.1"/>
    <property type="molecule type" value="Genomic_DNA"/>
</dbReference>
<feature type="transmembrane region" description="Helical" evidence="1">
    <location>
        <begin position="30"/>
        <end position="51"/>
    </location>
</feature>
<dbReference type="GO" id="GO:0016020">
    <property type="term" value="C:membrane"/>
    <property type="evidence" value="ECO:0007669"/>
    <property type="project" value="InterPro"/>
</dbReference>
<dbReference type="STRING" id="1792290.MSP8886_02698"/>
<gene>
    <name evidence="2" type="ORF">MSP8886_02698</name>
</gene>
<dbReference type="OrthoDB" id="286752at2"/>
<feature type="transmembrane region" description="Helical" evidence="1">
    <location>
        <begin position="63"/>
        <end position="80"/>
    </location>
</feature>
<dbReference type="NCBIfam" id="TIGR00807">
    <property type="entry name" value="malonate_madL"/>
    <property type="match status" value="1"/>
</dbReference>
<evidence type="ECO:0000313" key="2">
    <source>
        <dbReference type="EMBL" id="SBS33271.1"/>
    </source>
</evidence>
<dbReference type="InterPro" id="IPR004690">
    <property type="entry name" value="Maln_transptMadL"/>
</dbReference>
<dbReference type="RefSeq" id="WP_067017254.1">
    <property type="nucleotide sequence ID" value="NZ_FLOB01000006.1"/>
</dbReference>
<name>A0A1A8TIR3_9GAMM</name>
<proteinExistence type="predicted"/>
<dbReference type="Proteomes" id="UP000092544">
    <property type="component" value="Unassembled WGS sequence"/>
</dbReference>